<protein>
    <submittedName>
        <fullName evidence="1">Uncharacterized protein</fullName>
    </submittedName>
</protein>
<sequence>MKIKSELGGELSNADVEEFLNDTLERYKDHKPKGIRVSNSIFQRGFDDKYRDIPIAMDPSKYPQDQVEIEFFED</sequence>
<gene>
    <name evidence="1" type="ORF">GR206_07255</name>
</gene>
<organism evidence="1 2">
    <name type="scientific">Rhizobium laguerreae</name>
    <dbReference type="NCBI Taxonomy" id="1076926"/>
    <lineage>
        <taxon>Bacteria</taxon>
        <taxon>Pseudomonadati</taxon>
        <taxon>Pseudomonadota</taxon>
        <taxon>Alphaproteobacteria</taxon>
        <taxon>Hyphomicrobiales</taxon>
        <taxon>Rhizobiaceae</taxon>
        <taxon>Rhizobium/Agrobacterium group</taxon>
        <taxon>Rhizobium</taxon>
    </lineage>
</organism>
<accession>A0A6N9ZBD3</accession>
<dbReference type="EMBL" id="WUEP01000004">
    <property type="protein sequence ID" value="NEH90842.1"/>
    <property type="molecule type" value="Genomic_DNA"/>
</dbReference>
<dbReference type="AlphaFoldDB" id="A0A6N9ZBD3"/>
<comment type="caution">
    <text evidence="1">The sequence shown here is derived from an EMBL/GenBank/DDBJ whole genome shotgun (WGS) entry which is preliminary data.</text>
</comment>
<name>A0A6N9ZBD3_9HYPH</name>
<evidence type="ECO:0000313" key="2">
    <source>
        <dbReference type="Proteomes" id="UP000468864"/>
    </source>
</evidence>
<evidence type="ECO:0000313" key="1">
    <source>
        <dbReference type="EMBL" id="NEH90842.1"/>
    </source>
</evidence>
<reference evidence="1 2" key="1">
    <citation type="submission" date="2019-12" db="EMBL/GenBank/DDBJ databases">
        <title>Rhizobium genotypes associated with high levels of biological nitrogen fixation by grain legumes in a temperate-maritime cropping system.</title>
        <authorList>
            <person name="Maluk M."/>
            <person name="Francesc Ferrando Molina F."/>
            <person name="Lopez Del Egido L."/>
            <person name="Lafos M."/>
            <person name="Langarica-Fuentes A."/>
            <person name="Gebre Yohannes G."/>
            <person name="Young M.W."/>
            <person name="Martin P."/>
            <person name="Gantlett R."/>
            <person name="Kenicer G."/>
            <person name="Hawes C."/>
            <person name="Begg G.S."/>
            <person name="Quilliam R.S."/>
            <person name="Squire G.R."/>
            <person name="Poole P.S."/>
            <person name="Young P.W."/>
            <person name="Iannetta P.M."/>
            <person name="James E.K."/>
        </authorList>
    </citation>
    <scope>NUCLEOTIDE SEQUENCE [LARGE SCALE GENOMIC DNA]</scope>
    <source>
        <strain evidence="1 2">JHI2449</strain>
    </source>
</reference>
<dbReference type="Proteomes" id="UP000468864">
    <property type="component" value="Unassembled WGS sequence"/>
</dbReference>
<dbReference type="RefSeq" id="WP_163875889.1">
    <property type="nucleotide sequence ID" value="NZ_WUEP01000004.1"/>
</dbReference>
<proteinExistence type="predicted"/>